<dbReference type="Gene3D" id="3.40.50.300">
    <property type="entry name" value="P-loop containing nucleotide triphosphate hydrolases"/>
    <property type="match status" value="1"/>
</dbReference>
<keyword evidence="2" id="KW-0378">Hydrolase</keyword>
<dbReference type="InterPro" id="IPR006073">
    <property type="entry name" value="GTP-bd"/>
</dbReference>
<dbReference type="OrthoDB" id="8954335at2759"/>
<protein>
    <submittedName>
        <fullName evidence="2">p-loop containing nucleoside triphosphate hydrolase protein</fullName>
    </submittedName>
</protein>
<accession>A0A1Y1YI59</accession>
<proteinExistence type="predicted"/>
<dbReference type="SUPFAM" id="SSF52540">
    <property type="entry name" value="P-loop containing nucleoside triphosphate hydrolases"/>
    <property type="match status" value="1"/>
</dbReference>
<dbReference type="GO" id="GO:0005525">
    <property type="term" value="F:GTP binding"/>
    <property type="evidence" value="ECO:0007669"/>
    <property type="project" value="InterPro"/>
</dbReference>
<sequence>MAPPTQENMNGEDHTTTVRVICPQDLVIAVMGMTGAGKSTFISLCTQNPAIVVSHGLNSCTSRVSVHTTEHFGRTIHLIDTPGFDDTERSDVDTLHEIAYWLSAAYENGIRISGLIYLHRVTNTRLQGAAFRSLNVFKRICGSENYCGIILATTRWDELKPEQIGLASSRHRDLCENNQYWGDILEAGGRAVALSAARIDAMKILEHIVGKERKMTLAFQKQMSEELRPIRETDAGKFLSLIPDAFYRDMDPQIEEDMNSLENNLSLAPSQHQGRLNEVESELSKLHMTSEDLKVLWEQNIQANLEKTREESTMSEEQYERLKNQVKFARATLPVDDRVHAVQRYLSATGPLPSISDASPTVNSFPTIPGAVRGRSEEILVVKQERIATTYRRSKLTAFSVVGTGLAAAQLVAAIACTVM</sequence>
<dbReference type="AlphaFoldDB" id="A0A1Y1YI59"/>
<dbReference type="EMBL" id="MCFA01000237">
    <property type="protein sequence ID" value="ORX97294.1"/>
    <property type="molecule type" value="Genomic_DNA"/>
</dbReference>
<comment type="caution">
    <text evidence="2">The sequence shown here is derived from an EMBL/GenBank/DDBJ whole genome shotgun (WGS) entry which is preliminary data.</text>
</comment>
<name>A0A1Y1YI59_9PLEO</name>
<evidence type="ECO:0000313" key="3">
    <source>
        <dbReference type="Proteomes" id="UP000193144"/>
    </source>
</evidence>
<dbReference type="CDD" id="cd00882">
    <property type="entry name" value="Ras_like_GTPase"/>
    <property type="match status" value="1"/>
</dbReference>
<keyword evidence="3" id="KW-1185">Reference proteome</keyword>
<dbReference type="Proteomes" id="UP000193144">
    <property type="component" value="Unassembled WGS sequence"/>
</dbReference>
<evidence type="ECO:0000259" key="1">
    <source>
        <dbReference type="Pfam" id="PF01926"/>
    </source>
</evidence>
<organism evidence="2 3">
    <name type="scientific">Clohesyomyces aquaticus</name>
    <dbReference type="NCBI Taxonomy" id="1231657"/>
    <lineage>
        <taxon>Eukaryota</taxon>
        <taxon>Fungi</taxon>
        <taxon>Dikarya</taxon>
        <taxon>Ascomycota</taxon>
        <taxon>Pezizomycotina</taxon>
        <taxon>Dothideomycetes</taxon>
        <taxon>Pleosporomycetidae</taxon>
        <taxon>Pleosporales</taxon>
        <taxon>Lindgomycetaceae</taxon>
        <taxon>Clohesyomyces</taxon>
    </lineage>
</organism>
<dbReference type="InterPro" id="IPR027417">
    <property type="entry name" value="P-loop_NTPase"/>
</dbReference>
<gene>
    <name evidence="2" type="ORF">BCR34DRAFT_593554</name>
</gene>
<dbReference type="GO" id="GO:0016787">
    <property type="term" value="F:hydrolase activity"/>
    <property type="evidence" value="ECO:0007669"/>
    <property type="project" value="UniProtKB-KW"/>
</dbReference>
<reference evidence="2 3" key="1">
    <citation type="submission" date="2016-07" db="EMBL/GenBank/DDBJ databases">
        <title>Pervasive Adenine N6-methylation of Active Genes in Fungi.</title>
        <authorList>
            <consortium name="DOE Joint Genome Institute"/>
            <person name="Mondo S.J."/>
            <person name="Dannebaum R.O."/>
            <person name="Kuo R.C."/>
            <person name="Labutti K."/>
            <person name="Haridas S."/>
            <person name="Kuo A."/>
            <person name="Salamov A."/>
            <person name="Ahrendt S.R."/>
            <person name="Lipzen A."/>
            <person name="Sullivan W."/>
            <person name="Andreopoulos W.B."/>
            <person name="Clum A."/>
            <person name="Lindquist E."/>
            <person name="Daum C."/>
            <person name="Ramamoorthy G.K."/>
            <person name="Gryganskyi A."/>
            <person name="Culley D."/>
            <person name="Magnuson J.K."/>
            <person name="James T.Y."/>
            <person name="O'Malley M.A."/>
            <person name="Stajich J.E."/>
            <person name="Spatafora J.W."/>
            <person name="Visel A."/>
            <person name="Grigoriev I.V."/>
        </authorList>
    </citation>
    <scope>NUCLEOTIDE SEQUENCE [LARGE SCALE GENOMIC DNA]</scope>
    <source>
        <strain evidence="2 3">CBS 115471</strain>
    </source>
</reference>
<evidence type="ECO:0000313" key="2">
    <source>
        <dbReference type="EMBL" id="ORX97294.1"/>
    </source>
</evidence>
<feature type="domain" description="G" evidence="1">
    <location>
        <begin position="28"/>
        <end position="90"/>
    </location>
</feature>
<dbReference type="Pfam" id="PF01926">
    <property type="entry name" value="MMR_HSR1"/>
    <property type="match status" value="1"/>
</dbReference>